<evidence type="ECO:0008006" key="5">
    <source>
        <dbReference type="Google" id="ProtNLM"/>
    </source>
</evidence>
<keyword evidence="2" id="KW-0732">Signal</keyword>
<feature type="region of interest" description="Disordered" evidence="1">
    <location>
        <begin position="20"/>
        <end position="85"/>
    </location>
</feature>
<organism evidence="3 4">
    <name type="scientific">Roseinatronobacter ekhonensis</name>
    <dbReference type="NCBI Taxonomy" id="254356"/>
    <lineage>
        <taxon>Bacteria</taxon>
        <taxon>Pseudomonadati</taxon>
        <taxon>Pseudomonadota</taxon>
        <taxon>Alphaproteobacteria</taxon>
        <taxon>Rhodobacterales</taxon>
        <taxon>Paracoccaceae</taxon>
        <taxon>Roseinatronobacter</taxon>
    </lineage>
</organism>
<dbReference type="Gene3D" id="2.150.10.10">
    <property type="entry name" value="Serralysin-like metalloprotease, C-terminal"/>
    <property type="match status" value="1"/>
</dbReference>
<reference evidence="4" key="1">
    <citation type="submission" date="2018-08" db="EMBL/GenBank/DDBJ databases">
        <authorList>
            <person name="Rodrigo-Torres L."/>
            <person name="Arahal R. D."/>
            <person name="Lucena T."/>
        </authorList>
    </citation>
    <scope>NUCLEOTIDE SEQUENCE [LARGE SCALE GENOMIC DNA]</scope>
    <source>
        <strain evidence="4">CECT 7235</strain>
    </source>
</reference>
<evidence type="ECO:0000313" key="4">
    <source>
        <dbReference type="Proteomes" id="UP000272908"/>
    </source>
</evidence>
<proteinExistence type="predicted"/>
<feature type="compositionally biased region" description="Acidic residues" evidence="1">
    <location>
        <begin position="30"/>
        <end position="41"/>
    </location>
</feature>
<sequence>MAGFGLLALLLAFGAFGLIDGGDDTGAAPDGDDDPATDEPPADGPADTETGLPTEPEPDTEPGGDVDVSPETAGQGGPGGDFLVAIAGDPTLNGFGGNDTLIGKPEFSTELRGGAGNDTLVVLDNDQGFGGAGNDILIADQVSSDGAVQVLNGGAGDDTLVTSGGAVMVGADGDDVFVISPGGFDADGNFQSITGTSLNTPLIQDFNLDEDRLIIDLERGFQAQFDDIVNSELDLPSGARGDLPFDDSVTLSATRSADGSGVVILAKGLAMAELEGFQDMDPADVLASMNINVVGAIMLI</sequence>
<feature type="compositionally biased region" description="Low complexity" evidence="1">
    <location>
        <begin position="44"/>
        <end position="54"/>
    </location>
</feature>
<dbReference type="RefSeq" id="WP_147434167.1">
    <property type="nucleotide sequence ID" value="NZ_UIHC01000006.1"/>
</dbReference>
<dbReference type="SUPFAM" id="SSF51120">
    <property type="entry name" value="beta-Roll"/>
    <property type="match status" value="1"/>
</dbReference>
<dbReference type="EMBL" id="UIHC01000006">
    <property type="protein sequence ID" value="SUZ31141.1"/>
    <property type="molecule type" value="Genomic_DNA"/>
</dbReference>
<accession>A0A3B0M4X3</accession>
<evidence type="ECO:0000256" key="2">
    <source>
        <dbReference type="SAM" id="SignalP"/>
    </source>
</evidence>
<dbReference type="InterPro" id="IPR011049">
    <property type="entry name" value="Serralysin-like_metalloprot_C"/>
</dbReference>
<evidence type="ECO:0000313" key="3">
    <source>
        <dbReference type="EMBL" id="SUZ31141.1"/>
    </source>
</evidence>
<dbReference type="PRINTS" id="PR00313">
    <property type="entry name" value="CABNDNGRPT"/>
</dbReference>
<evidence type="ECO:0000256" key="1">
    <source>
        <dbReference type="SAM" id="MobiDB-lite"/>
    </source>
</evidence>
<protein>
    <recommendedName>
        <fullName evidence="5">Leukotoxin</fullName>
    </recommendedName>
</protein>
<feature type="signal peptide" evidence="2">
    <location>
        <begin position="1"/>
        <end position="17"/>
    </location>
</feature>
<keyword evidence="4" id="KW-1185">Reference proteome</keyword>
<name>A0A3B0M4X3_9RHOB</name>
<dbReference type="AlphaFoldDB" id="A0A3B0M4X3"/>
<dbReference type="Proteomes" id="UP000272908">
    <property type="component" value="Unassembled WGS sequence"/>
</dbReference>
<feature type="chain" id="PRO_5017313237" description="Leukotoxin" evidence="2">
    <location>
        <begin position="18"/>
        <end position="300"/>
    </location>
</feature>
<dbReference type="OrthoDB" id="7863760at2"/>
<gene>
    <name evidence="3" type="ORF">ROE7235_00876</name>
</gene>